<dbReference type="Proteomes" id="UP000658225">
    <property type="component" value="Unassembled WGS sequence"/>
</dbReference>
<dbReference type="InterPro" id="IPR000073">
    <property type="entry name" value="AB_hydrolase_1"/>
</dbReference>
<dbReference type="AlphaFoldDB" id="A0A927RCB4"/>
<dbReference type="SUPFAM" id="SSF53474">
    <property type="entry name" value="alpha/beta-Hydrolases"/>
    <property type="match status" value="1"/>
</dbReference>
<dbReference type="Gene3D" id="3.40.50.1820">
    <property type="entry name" value="alpha/beta hydrolase"/>
    <property type="match status" value="1"/>
</dbReference>
<proteinExistence type="predicted"/>
<reference evidence="2" key="1">
    <citation type="submission" date="2020-10" db="EMBL/GenBank/DDBJ databases">
        <title>Genomic Encyclopedia of Type Strains, Phase IV (KMG-IV): sequencing the most valuable type-strain genomes for metagenomic binning, comparative biology and taxonomic classification.</title>
        <authorList>
            <person name="Goeker M."/>
        </authorList>
    </citation>
    <scope>NUCLEOTIDE SEQUENCE</scope>
    <source>
        <strain evidence="2">DSM 13886</strain>
    </source>
</reference>
<dbReference type="Pfam" id="PF12697">
    <property type="entry name" value="Abhydrolase_6"/>
    <property type="match status" value="1"/>
</dbReference>
<protein>
    <submittedName>
        <fullName evidence="2">Pimeloyl-ACP methyl ester carboxylesterase</fullName>
    </submittedName>
</protein>
<keyword evidence="3" id="KW-1185">Reference proteome</keyword>
<feature type="domain" description="AB hydrolase-1" evidence="1">
    <location>
        <begin position="16"/>
        <end position="240"/>
    </location>
</feature>
<dbReference type="InterPro" id="IPR029058">
    <property type="entry name" value="AB_hydrolase_fold"/>
</dbReference>
<accession>A0A927RCB4</accession>
<dbReference type="PANTHER" id="PTHR43798">
    <property type="entry name" value="MONOACYLGLYCEROL LIPASE"/>
    <property type="match status" value="1"/>
</dbReference>
<sequence length="253" mass="28588">MTFHYEEYGNKEGPLVVFIHGGGVSGWMWDKQVEHFSNYYCLVPTLQGHGCRSEETSFSIKKNAPEIIDLIEQKRNGREVNVVGFSIGAQITVEMLSLAPDLIHSAVINSALVTPLKMMKSLVAPSIKLTFPLIKNKSFSKIQAKQLYMDGEYFERYYRDSLKMKPEIVIEMLKENMSYILPDRFSTSTARILVTVGERERGIMKKSAAMMAHGNANCESLIVQKVGHGFSVAQPELFNQVVEAWMQEKSILV</sequence>
<dbReference type="InterPro" id="IPR050266">
    <property type="entry name" value="AB_hydrolase_sf"/>
</dbReference>
<evidence type="ECO:0000259" key="1">
    <source>
        <dbReference type="Pfam" id="PF12697"/>
    </source>
</evidence>
<dbReference type="EMBL" id="JADBEL010000005">
    <property type="protein sequence ID" value="MBE1554190.1"/>
    <property type="molecule type" value="Genomic_DNA"/>
</dbReference>
<evidence type="ECO:0000313" key="3">
    <source>
        <dbReference type="Proteomes" id="UP000658225"/>
    </source>
</evidence>
<gene>
    <name evidence="2" type="ORF">H4683_001265</name>
</gene>
<dbReference type="RefSeq" id="WP_192597991.1">
    <property type="nucleotide sequence ID" value="NZ_JADBEL010000005.1"/>
</dbReference>
<organism evidence="2 3">
    <name type="scientific">Sporosarcina limicola</name>
    <dbReference type="NCBI Taxonomy" id="34101"/>
    <lineage>
        <taxon>Bacteria</taxon>
        <taxon>Bacillati</taxon>
        <taxon>Bacillota</taxon>
        <taxon>Bacilli</taxon>
        <taxon>Bacillales</taxon>
        <taxon>Caryophanaceae</taxon>
        <taxon>Sporosarcina</taxon>
    </lineage>
</organism>
<evidence type="ECO:0000313" key="2">
    <source>
        <dbReference type="EMBL" id="MBE1554190.1"/>
    </source>
</evidence>
<comment type="caution">
    <text evidence="2">The sequence shown here is derived from an EMBL/GenBank/DDBJ whole genome shotgun (WGS) entry which is preliminary data.</text>
</comment>
<name>A0A927RCB4_9BACL</name>